<feature type="transmembrane region" description="Helical" evidence="1">
    <location>
        <begin position="158"/>
        <end position="176"/>
    </location>
</feature>
<organism evidence="2 3">
    <name type="scientific">Micromonospora sediminicola</name>
    <dbReference type="NCBI Taxonomy" id="946078"/>
    <lineage>
        <taxon>Bacteria</taxon>
        <taxon>Bacillati</taxon>
        <taxon>Actinomycetota</taxon>
        <taxon>Actinomycetes</taxon>
        <taxon>Micromonosporales</taxon>
        <taxon>Micromonosporaceae</taxon>
        <taxon>Micromonospora</taxon>
    </lineage>
</organism>
<evidence type="ECO:0000313" key="2">
    <source>
        <dbReference type="EMBL" id="SBT66537.1"/>
    </source>
</evidence>
<feature type="transmembrane region" description="Helical" evidence="1">
    <location>
        <begin position="291"/>
        <end position="310"/>
    </location>
</feature>
<evidence type="ECO:0000256" key="1">
    <source>
        <dbReference type="SAM" id="Phobius"/>
    </source>
</evidence>
<proteinExistence type="predicted"/>
<sequence length="371" mass="38802">MSARSEPEPGVSVTSGSDVDLERRYRRLLAVHPWAHRRVYEEEMLAVLMADARPGQTRPGLRDTVDLVVAGLRARLRVGARGFTEPAWSDAAAVTGLLVALALTAVAGKNLLDQVVVDASLPPPLRPAAPDVVDWLRVLGWAAVAVTAAVGLRRVAAVLAWGGVAGWLVLVGPGVVDQPGYVVDTLPQFTLAVIAAAALTVPAPPRRAVGLLGPRRLAAVVSGPALVAGLLELNRATSPLFGGGPASYQSFYGLTAGSEPVMWLYLAGLAVAALAVCVPVAGLAPAVRRRILVVLAPVAALVLVIDEALAGWATSTVHMGHVVPLVPAQWAMLALVPPVTFLAGVLLVRRREERQRMVALGRAADRERPTG</sequence>
<dbReference type="OrthoDB" id="5150238at2"/>
<evidence type="ECO:0008006" key="4">
    <source>
        <dbReference type="Google" id="ProtNLM"/>
    </source>
</evidence>
<evidence type="ECO:0000313" key="3">
    <source>
        <dbReference type="Proteomes" id="UP000199558"/>
    </source>
</evidence>
<dbReference type="RefSeq" id="WP_141684588.1">
    <property type="nucleotide sequence ID" value="NZ_FLRH01000003.1"/>
</dbReference>
<keyword evidence="1" id="KW-0812">Transmembrane</keyword>
<feature type="transmembrane region" description="Helical" evidence="1">
    <location>
        <begin position="132"/>
        <end position="151"/>
    </location>
</feature>
<keyword evidence="1" id="KW-1133">Transmembrane helix</keyword>
<accession>A0A1A9BCD3</accession>
<feature type="transmembrane region" description="Helical" evidence="1">
    <location>
        <begin position="330"/>
        <end position="348"/>
    </location>
</feature>
<reference evidence="3" key="1">
    <citation type="submission" date="2016-06" db="EMBL/GenBank/DDBJ databases">
        <authorList>
            <person name="Varghese N."/>
            <person name="Submissions Spin"/>
        </authorList>
    </citation>
    <scope>NUCLEOTIDE SEQUENCE [LARGE SCALE GENOMIC DNA]</scope>
    <source>
        <strain evidence="3">DSM 45794</strain>
    </source>
</reference>
<feature type="transmembrane region" description="Helical" evidence="1">
    <location>
        <begin position="91"/>
        <end position="112"/>
    </location>
</feature>
<keyword evidence="3" id="KW-1185">Reference proteome</keyword>
<protein>
    <recommendedName>
        <fullName evidence="4">LigA protein</fullName>
    </recommendedName>
</protein>
<dbReference type="AlphaFoldDB" id="A0A1A9BCD3"/>
<keyword evidence="1" id="KW-0472">Membrane</keyword>
<dbReference type="STRING" id="946078.GA0070622_3560"/>
<dbReference type="Proteomes" id="UP000199558">
    <property type="component" value="Unassembled WGS sequence"/>
</dbReference>
<gene>
    <name evidence="2" type="ORF">GA0070622_3560</name>
</gene>
<feature type="transmembrane region" description="Helical" evidence="1">
    <location>
        <begin position="262"/>
        <end position="284"/>
    </location>
</feature>
<name>A0A1A9BCD3_9ACTN</name>
<dbReference type="EMBL" id="FLRH01000003">
    <property type="protein sequence ID" value="SBT66537.1"/>
    <property type="molecule type" value="Genomic_DNA"/>
</dbReference>